<feature type="region of interest" description="Disordered" evidence="1">
    <location>
        <begin position="128"/>
        <end position="155"/>
    </location>
</feature>
<dbReference type="AlphaFoldDB" id="S8ARA9"/>
<dbReference type="Proteomes" id="UP000019376">
    <property type="component" value="Unassembled WGS sequence"/>
</dbReference>
<reference evidence="2 3" key="1">
    <citation type="journal article" date="2013" name="PLoS ONE">
        <title>Genomic and secretomic analyses reveal unique features of the lignocellulolytic enzyme system of Penicillium decumbens.</title>
        <authorList>
            <person name="Liu G."/>
            <person name="Zhang L."/>
            <person name="Wei X."/>
            <person name="Zou G."/>
            <person name="Qin Y."/>
            <person name="Ma L."/>
            <person name="Li J."/>
            <person name="Zheng H."/>
            <person name="Wang S."/>
            <person name="Wang C."/>
            <person name="Xun L."/>
            <person name="Zhao G.-P."/>
            <person name="Zhou Z."/>
            <person name="Qu Y."/>
        </authorList>
    </citation>
    <scope>NUCLEOTIDE SEQUENCE [LARGE SCALE GENOMIC DNA]</scope>
    <source>
        <strain evidence="3">114-2 / CGMCC 5302</strain>
    </source>
</reference>
<organism evidence="2 3">
    <name type="scientific">Penicillium oxalicum (strain 114-2 / CGMCC 5302)</name>
    <name type="common">Penicillium decumbens</name>
    <dbReference type="NCBI Taxonomy" id="933388"/>
    <lineage>
        <taxon>Eukaryota</taxon>
        <taxon>Fungi</taxon>
        <taxon>Dikarya</taxon>
        <taxon>Ascomycota</taxon>
        <taxon>Pezizomycotina</taxon>
        <taxon>Eurotiomycetes</taxon>
        <taxon>Eurotiomycetidae</taxon>
        <taxon>Eurotiales</taxon>
        <taxon>Aspergillaceae</taxon>
        <taxon>Penicillium</taxon>
    </lineage>
</organism>
<evidence type="ECO:0000313" key="3">
    <source>
        <dbReference type="Proteomes" id="UP000019376"/>
    </source>
</evidence>
<feature type="compositionally biased region" description="Basic and acidic residues" evidence="1">
    <location>
        <begin position="211"/>
        <end position="220"/>
    </location>
</feature>
<name>S8ARA9_PENO1</name>
<sequence length="220" mass="23964">MVVNGIQIGPAARMGQLASSPQNDSPVHEWIFPTPALCLAWTLSPLCLLHSLSSSSTCFLPPLPLPKCQIPLQKPEPWGVPYVMAQSAINLLAEEGLNISADQTDDFQLDALPTVTEAHRILSPSLSLSLSQNPGSRAGQAHPAGLQPNPPSMKHIENTQHRQLSLFILIGHFSFKFQLLFTPFLSKMHQSFFAQPKKTSSDPPKPGHAPTTDDRPPTTE</sequence>
<dbReference type="EMBL" id="KB644411">
    <property type="protein sequence ID" value="EPS28543.1"/>
    <property type="molecule type" value="Genomic_DNA"/>
</dbReference>
<evidence type="ECO:0000313" key="2">
    <source>
        <dbReference type="EMBL" id="EPS28543.1"/>
    </source>
</evidence>
<feature type="region of interest" description="Disordered" evidence="1">
    <location>
        <begin position="195"/>
        <end position="220"/>
    </location>
</feature>
<protein>
    <submittedName>
        <fullName evidence="2">Uncharacterized protein</fullName>
    </submittedName>
</protein>
<gene>
    <name evidence="2" type="ORF">PDE_03489</name>
</gene>
<accession>S8ARA9</accession>
<keyword evidence="3" id="KW-1185">Reference proteome</keyword>
<evidence type="ECO:0000256" key="1">
    <source>
        <dbReference type="SAM" id="MobiDB-lite"/>
    </source>
</evidence>
<proteinExistence type="predicted"/>
<dbReference type="HOGENOM" id="CLU_1256426_0_0_1"/>